<accession>A0A4Q5M583</accession>
<dbReference type="SMART" id="SM00812">
    <property type="entry name" value="Alpha_L_fucos"/>
    <property type="match status" value="1"/>
</dbReference>
<dbReference type="Pfam" id="PF01120">
    <property type="entry name" value="Alpha_L_fucos"/>
    <property type="match status" value="1"/>
</dbReference>
<evidence type="ECO:0000256" key="6">
    <source>
        <dbReference type="ARBA" id="ARBA00023295"/>
    </source>
</evidence>
<dbReference type="InterPro" id="IPR000933">
    <property type="entry name" value="Glyco_hydro_29"/>
</dbReference>
<keyword evidence="5" id="KW-0378">Hydrolase</keyword>
<dbReference type="InterPro" id="IPR017853">
    <property type="entry name" value="GH"/>
</dbReference>
<dbReference type="GO" id="GO:0005764">
    <property type="term" value="C:lysosome"/>
    <property type="evidence" value="ECO:0007669"/>
    <property type="project" value="TreeGrafter"/>
</dbReference>
<reference evidence="11 12" key="1">
    <citation type="submission" date="2019-02" db="EMBL/GenBank/DDBJ databases">
        <title>Bacterial novel species Emticicia sp. 17J42-9 isolated from soil.</title>
        <authorList>
            <person name="Jung H.-Y."/>
        </authorList>
    </citation>
    <scope>NUCLEOTIDE SEQUENCE [LARGE SCALE GENOMIC DNA]</scope>
    <source>
        <strain evidence="11 12">17J42-9</strain>
    </source>
</reference>
<dbReference type="Gene3D" id="2.60.40.1180">
    <property type="entry name" value="Golgi alpha-mannosidase II"/>
    <property type="match status" value="1"/>
</dbReference>
<dbReference type="EMBL" id="SEWF01000002">
    <property type="protein sequence ID" value="RYU97405.1"/>
    <property type="molecule type" value="Genomic_DNA"/>
</dbReference>
<dbReference type="PIRSF" id="PIRSF001092">
    <property type="entry name" value="Alpha-L-fucosidase"/>
    <property type="match status" value="1"/>
</dbReference>
<dbReference type="GO" id="GO:0016139">
    <property type="term" value="P:glycoside catabolic process"/>
    <property type="evidence" value="ECO:0007669"/>
    <property type="project" value="TreeGrafter"/>
</dbReference>
<dbReference type="InterPro" id="IPR016286">
    <property type="entry name" value="FUC_metazoa-typ"/>
</dbReference>
<evidence type="ECO:0000256" key="7">
    <source>
        <dbReference type="PIRSR" id="PIRSR001092-1"/>
    </source>
</evidence>
<feature type="site" description="May be important for catalysis" evidence="7">
    <location>
        <position position="292"/>
    </location>
</feature>
<dbReference type="InterPro" id="IPR031919">
    <property type="entry name" value="Fucosidase_C"/>
</dbReference>
<evidence type="ECO:0000313" key="11">
    <source>
        <dbReference type="EMBL" id="RYU97405.1"/>
    </source>
</evidence>
<feature type="domain" description="Alpha-L-fucosidase C-terminal" evidence="10">
    <location>
        <begin position="379"/>
        <end position="454"/>
    </location>
</feature>
<comment type="function">
    <text evidence="1">Alpha-L-fucosidase is responsible for hydrolyzing the alpha-1,6-linked fucose joined to the reducing-end N-acetylglucosamine of the carbohydrate moieties of glycoproteins.</text>
</comment>
<evidence type="ECO:0000256" key="2">
    <source>
        <dbReference type="ARBA" id="ARBA00007951"/>
    </source>
</evidence>
<evidence type="ECO:0000256" key="3">
    <source>
        <dbReference type="ARBA" id="ARBA00012662"/>
    </source>
</evidence>
<dbReference type="PANTHER" id="PTHR10030:SF37">
    <property type="entry name" value="ALPHA-L-FUCOSIDASE-RELATED"/>
    <property type="match status" value="1"/>
</dbReference>
<keyword evidence="4 8" id="KW-0732">Signal</keyword>
<dbReference type="RefSeq" id="WP_130019187.1">
    <property type="nucleotide sequence ID" value="NZ_SEWF01000002.1"/>
</dbReference>
<sequence>MRKILLILTTLLCFSTYAQYKPDWQSLDQRQTPAWFEDAKFGIFIHWGIYSVPAWATNSNADGFGSGYAEWYWQRLFAPNLKIHKEFVAFHEKNYGKSSYQDFVQQFKAELFQPDDWAKIFEQAGAKYVVLTSKHHEGFTLWPSPQSWNWNAVDVGPHRDLAGDLSKAVKAKNLHMGYYYSLYEWFNPVYKSDVNTYVNERMIPQMKDLVTKYQPDILWTDGEWDHPAKTWKSEEFLAWLYNDSPVKNSVVVNDRWGNDTKSKHGSFYTSEYGHGGTDNTLTNGFARPWEECRGIGESFGYNRNENLGVYQTGEQLVHQLIDIVSRGGNFLLNIGPTADGRIPVIMQQRLREMGNWLKVNGSAIYGTRKWNKAPAYTKESKLYFTQKGKALYAIASKWQETITVENVEKPVKVKLLGFGGEVKYTYKNKVLTITAPQVNPNTIPCEYAWTYELTDALK</sequence>
<dbReference type="GO" id="GO:0006004">
    <property type="term" value="P:fucose metabolic process"/>
    <property type="evidence" value="ECO:0007669"/>
    <property type="project" value="InterPro"/>
</dbReference>
<evidence type="ECO:0000256" key="5">
    <source>
        <dbReference type="ARBA" id="ARBA00022801"/>
    </source>
</evidence>
<dbReference type="PRINTS" id="PR00741">
    <property type="entry name" value="GLHYDRLASE29"/>
</dbReference>
<name>A0A4Q5M583_9BACT</name>
<evidence type="ECO:0000259" key="9">
    <source>
        <dbReference type="Pfam" id="PF01120"/>
    </source>
</evidence>
<feature type="chain" id="PRO_5020263808" description="alpha-L-fucosidase" evidence="8">
    <location>
        <begin position="21"/>
        <end position="458"/>
    </location>
</feature>
<protein>
    <recommendedName>
        <fullName evidence="3">alpha-L-fucosidase</fullName>
        <ecNumber evidence="3">3.2.1.51</ecNumber>
    </recommendedName>
</protein>
<comment type="similarity">
    <text evidence="2">Belongs to the glycosyl hydrolase 29 family.</text>
</comment>
<evidence type="ECO:0000256" key="4">
    <source>
        <dbReference type="ARBA" id="ARBA00022729"/>
    </source>
</evidence>
<dbReference type="EC" id="3.2.1.51" evidence="3"/>
<comment type="caution">
    <text evidence="11">The sequence shown here is derived from an EMBL/GenBank/DDBJ whole genome shotgun (WGS) entry which is preliminary data.</text>
</comment>
<evidence type="ECO:0000256" key="1">
    <source>
        <dbReference type="ARBA" id="ARBA00004071"/>
    </source>
</evidence>
<keyword evidence="6" id="KW-0326">Glycosidase</keyword>
<organism evidence="11 12">
    <name type="scientific">Emticicia agri</name>
    <dbReference type="NCBI Taxonomy" id="2492393"/>
    <lineage>
        <taxon>Bacteria</taxon>
        <taxon>Pseudomonadati</taxon>
        <taxon>Bacteroidota</taxon>
        <taxon>Cytophagia</taxon>
        <taxon>Cytophagales</taxon>
        <taxon>Leadbetterellaceae</taxon>
        <taxon>Emticicia</taxon>
    </lineage>
</organism>
<dbReference type="Proteomes" id="UP000293162">
    <property type="component" value="Unassembled WGS sequence"/>
</dbReference>
<proteinExistence type="inferred from homology"/>
<dbReference type="OrthoDB" id="107551at2"/>
<feature type="signal peptide" evidence="8">
    <location>
        <begin position="1"/>
        <end position="20"/>
    </location>
</feature>
<dbReference type="Pfam" id="PF16757">
    <property type="entry name" value="Fucosidase_C"/>
    <property type="match status" value="1"/>
</dbReference>
<keyword evidence="12" id="KW-1185">Reference proteome</keyword>
<dbReference type="GO" id="GO:0004560">
    <property type="term" value="F:alpha-L-fucosidase activity"/>
    <property type="evidence" value="ECO:0007669"/>
    <property type="project" value="InterPro"/>
</dbReference>
<evidence type="ECO:0000313" key="12">
    <source>
        <dbReference type="Proteomes" id="UP000293162"/>
    </source>
</evidence>
<dbReference type="InterPro" id="IPR057739">
    <property type="entry name" value="Glyco_hydro_29_N"/>
</dbReference>
<gene>
    <name evidence="11" type="ORF">EWM59_01565</name>
</gene>
<evidence type="ECO:0000259" key="10">
    <source>
        <dbReference type="Pfam" id="PF16757"/>
    </source>
</evidence>
<dbReference type="SUPFAM" id="SSF51445">
    <property type="entry name" value="(Trans)glycosidases"/>
    <property type="match status" value="1"/>
</dbReference>
<dbReference type="PANTHER" id="PTHR10030">
    <property type="entry name" value="ALPHA-L-FUCOSIDASE"/>
    <property type="match status" value="1"/>
</dbReference>
<feature type="domain" description="Glycoside hydrolase family 29 N-terminal" evidence="9">
    <location>
        <begin position="18"/>
        <end position="361"/>
    </location>
</feature>
<evidence type="ECO:0000256" key="8">
    <source>
        <dbReference type="SAM" id="SignalP"/>
    </source>
</evidence>
<dbReference type="Gene3D" id="3.20.20.80">
    <property type="entry name" value="Glycosidases"/>
    <property type="match status" value="1"/>
</dbReference>
<dbReference type="InterPro" id="IPR013780">
    <property type="entry name" value="Glyco_hydro_b"/>
</dbReference>
<dbReference type="AlphaFoldDB" id="A0A4Q5M583"/>